<dbReference type="EMBL" id="JAZDWU010000002">
    <property type="protein sequence ID" value="KAL0012604.1"/>
    <property type="molecule type" value="Genomic_DNA"/>
</dbReference>
<dbReference type="PANTHER" id="PTHR47074:SF11">
    <property type="entry name" value="REVERSE TRANSCRIPTASE-LIKE PROTEIN"/>
    <property type="match status" value="1"/>
</dbReference>
<dbReference type="InterPro" id="IPR012337">
    <property type="entry name" value="RNaseH-like_sf"/>
</dbReference>
<accession>A0AAW2DR34</accession>
<dbReference type="InterPro" id="IPR052929">
    <property type="entry name" value="RNase_H-like_EbsB-rel"/>
</dbReference>
<feature type="domain" description="Reverse transcriptase zinc-binding" evidence="2">
    <location>
        <begin position="181"/>
        <end position="255"/>
    </location>
</feature>
<dbReference type="GO" id="GO:0004523">
    <property type="term" value="F:RNA-DNA hybrid ribonuclease activity"/>
    <property type="evidence" value="ECO:0007669"/>
    <property type="project" value="InterPro"/>
</dbReference>
<evidence type="ECO:0000313" key="3">
    <source>
        <dbReference type="EMBL" id="KAL0012604.1"/>
    </source>
</evidence>
<evidence type="ECO:0000259" key="2">
    <source>
        <dbReference type="Pfam" id="PF13966"/>
    </source>
</evidence>
<evidence type="ECO:0000313" key="4">
    <source>
        <dbReference type="Proteomes" id="UP001459277"/>
    </source>
</evidence>
<gene>
    <name evidence="3" type="ORF">SO802_007712</name>
</gene>
<organism evidence="3 4">
    <name type="scientific">Lithocarpus litseifolius</name>
    <dbReference type="NCBI Taxonomy" id="425828"/>
    <lineage>
        <taxon>Eukaryota</taxon>
        <taxon>Viridiplantae</taxon>
        <taxon>Streptophyta</taxon>
        <taxon>Embryophyta</taxon>
        <taxon>Tracheophyta</taxon>
        <taxon>Spermatophyta</taxon>
        <taxon>Magnoliopsida</taxon>
        <taxon>eudicotyledons</taxon>
        <taxon>Gunneridae</taxon>
        <taxon>Pentapetalae</taxon>
        <taxon>rosids</taxon>
        <taxon>fabids</taxon>
        <taxon>Fagales</taxon>
        <taxon>Fagaceae</taxon>
        <taxon>Lithocarpus</taxon>
    </lineage>
</organism>
<comment type="caution">
    <text evidence="3">The sequence shown here is derived from an EMBL/GenBank/DDBJ whole genome shotgun (WGS) entry which is preliminary data.</text>
</comment>
<dbReference type="GO" id="GO:0003676">
    <property type="term" value="F:nucleic acid binding"/>
    <property type="evidence" value="ECO:0007669"/>
    <property type="project" value="InterPro"/>
</dbReference>
<dbReference type="InterPro" id="IPR036397">
    <property type="entry name" value="RNaseH_sf"/>
</dbReference>
<dbReference type="PANTHER" id="PTHR47074">
    <property type="entry name" value="BNAC02G40300D PROTEIN"/>
    <property type="match status" value="1"/>
</dbReference>
<keyword evidence="4" id="KW-1185">Reference proteome</keyword>
<dbReference type="SUPFAM" id="SSF53098">
    <property type="entry name" value="Ribonuclease H-like"/>
    <property type="match status" value="1"/>
</dbReference>
<dbReference type="CDD" id="cd06222">
    <property type="entry name" value="RNase_H_like"/>
    <property type="match status" value="1"/>
</dbReference>
<evidence type="ECO:0008006" key="5">
    <source>
        <dbReference type="Google" id="ProtNLM"/>
    </source>
</evidence>
<dbReference type="InterPro" id="IPR026960">
    <property type="entry name" value="RVT-Znf"/>
</dbReference>
<dbReference type="Proteomes" id="UP001459277">
    <property type="component" value="Unassembled WGS sequence"/>
</dbReference>
<dbReference type="InterPro" id="IPR002156">
    <property type="entry name" value="RNaseH_domain"/>
</dbReference>
<evidence type="ECO:0000259" key="1">
    <source>
        <dbReference type="Pfam" id="PF13456"/>
    </source>
</evidence>
<dbReference type="InterPro" id="IPR044730">
    <property type="entry name" value="RNase_H-like_dom_plant"/>
</dbReference>
<sequence length="467" mass="53156">MWHQRAKHMWITDGDNNTSFFHQKASNRKQRSFIKGLTDGSGVWHEDDQNMERIILDYFFDIFHSNGPTDTTAIAEAIQPVVTESMNNFLCQPFQEVEVHKALKQMHPKKSPGPDGEWKASLIRQIFLPDDADTILSIPRSKYCARDRLIWAYTPRGTFTVNSAYKVASSLSSLSHPCQTSSDQSHKTFWRTIWSLNIPNKLKTFSWRASLNILPTKVNLCHRGVLDNPTCEACGLGDETSGHLFWDCTSTRETWETAGIPIDLRGMQYRQYIDFLWHLIFVQHVGMDLLEFVVTTTWCMWFSRNKTRLGAPRQSCRDIIHKARTMLEEVRLAHLRTPQHKEAADMRWTPPDFPKYKVNTDAAVFSNTKAVGIGVVVRDHEGAVIAALSKRLSLPLGPLEAEVKAMDEAVSFAKDIGLQDVIFETDSTIINNALTSTTIAPVSIENIVTSILHKLQDFRSSELQHVR</sequence>
<dbReference type="Pfam" id="PF13456">
    <property type="entry name" value="RVT_3"/>
    <property type="match status" value="1"/>
</dbReference>
<protein>
    <recommendedName>
        <fullName evidence="5">Reverse transcriptase zinc-binding domain-containing protein</fullName>
    </recommendedName>
</protein>
<dbReference type="AlphaFoldDB" id="A0AAW2DR34"/>
<proteinExistence type="predicted"/>
<reference evidence="3 4" key="1">
    <citation type="submission" date="2024-01" db="EMBL/GenBank/DDBJ databases">
        <title>A telomere-to-telomere, gap-free genome of sweet tea (Lithocarpus litseifolius).</title>
        <authorList>
            <person name="Zhou J."/>
        </authorList>
    </citation>
    <scope>NUCLEOTIDE SEQUENCE [LARGE SCALE GENOMIC DNA]</scope>
    <source>
        <strain evidence="3">Zhou-2022a</strain>
        <tissue evidence="3">Leaf</tissue>
    </source>
</reference>
<dbReference type="Pfam" id="PF13966">
    <property type="entry name" value="zf-RVT"/>
    <property type="match status" value="1"/>
</dbReference>
<name>A0AAW2DR34_9ROSI</name>
<dbReference type="Gene3D" id="3.30.420.10">
    <property type="entry name" value="Ribonuclease H-like superfamily/Ribonuclease H"/>
    <property type="match status" value="1"/>
</dbReference>
<feature type="domain" description="RNase H type-1" evidence="1">
    <location>
        <begin position="359"/>
        <end position="466"/>
    </location>
</feature>